<feature type="region of interest" description="Disordered" evidence="1">
    <location>
        <begin position="327"/>
        <end position="354"/>
    </location>
</feature>
<protein>
    <recommendedName>
        <fullName evidence="4">DUF4192 domain-containing protein</fullName>
    </recommendedName>
</protein>
<dbReference type="RefSeq" id="WP_173079965.1">
    <property type="nucleotide sequence ID" value="NZ_BAABJB010000055.1"/>
</dbReference>
<dbReference type="EMBL" id="BLPG01000001">
    <property type="protein sequence ID" value="GFJ93306.1"/>
    <property type="molecule type" value="Genomic_DNA"/>
</dbReference>
<evidence type="ECO:0000313" key="2">
    <source>
        <dbReference type="EMBL" id="GFJ93306.1"/>
    </source>
</evidence>
<reference evidence="2 3" key="1">
    <citation type="submission" date="2020-03" db="EMBL/GenBank/DDBJ databases">
        <title>Whole genome shotgun sequence of Phytohabitans rumicis NBRC 108638.</title>
        <authorList>
            <person name="Komaki H."/>
            <person name="Tamura T."/>
        </authorList>
    </citation>
    <scope>NUCLEOTIDE SEQUENCE [LARGE SCALE GENOMIC DNA]</scope>
    <source>
        <strain evidence="2 3">NBRC 108638</strain>
    </source>
</reference>
<evidence type="ECO:0000313" key="3">
    <source>
        <dbReference type="Proteomes" id="UP000482960"/>
    </source>
</evidence>
<organism evidence="2 3">
    <name type="scientific">Phytohabitans rumicis</name>
    <dbReference type="NCBI Taxonomy" id="1076125"/>
    <lineage>
        <taxon>Bacteria</taxon>
        <taxon>Bacillati</taxon>
        <taxon>Actinomycetota</taxon>
        <taxon>Actinomycetes</taxon>
        <taxon>Micromonosporales</taxon>
        <taxon>Micromonosporaceae</taxon>
    </lineage>
</organism>
<accession>A0A6V8LGR5</accession>
<gene>
    <name evidence="2" type="ORF">Prum_069480</name>
</gene>
<reference evidence="2 3" key="2">
    <citation type="submission" date="2020-03" db="EMBL/GenBank/DDBJ databases">
        <authorList>
            <person name="Ichikawa N."/>
            <person name="Kimura A."/>
            <person name="Kitahashi Y."/>
            <person name="Uohara A."/>
        </authorList>
    </citation>
    <scope>NUCLEOTIDE SEQUENCE [LARGE SCALE GENOMIC DNA]</scope>
    <source>
        <strain evidence="2 3">NBRC 108638</strain>
    </source>
</reference>
<keyword evidence="3" id="KW-1185">Reference proteome</keyword>
<name>A0A6V8LGR5_9ACTN</name>
<evidence type="ECO:0000256" key="1">
    <source>
        <dbReference type="SAM" id="MobiDB-lite"/>
    </source>
</evidence>
<dbReference type="InterPro" id="IPR025447">
    <property type="entry name" value="DUF4192"/>
</dbReference>
<dbReference type="Proteomes" id="UP000482960">
    <property type="component" value="Unassembled WGS sequence"/>
</dbReference>
<dbReference type="Pfam" id="PF13830">
    <property type="entry name" value="DUF4192"/>
    <property type="match status" value="1"/>
</dbReference>
<evidence type="ECO:0008006" key="4">
    <source>
        <dbReference type="Google" id="ProtNLM"/>
    </source>
</evidence>
<dbReference type="AlphaFoldDB" id="A0A6V8LGR5"/>
<comment type="caution">
    <text evidence="2">The sequence shown here is derived from an EMBL/GenBank/DDBJ whole genome shotgun (WGS) entry which is preliminary data.</text>
</comment>
<sequence length="354" mass="38165">MSNHENPITHQPPPPRRIRVVATSPADLLALVPYLLGFHPHQSLVALGFTDDELVVATRGDLPTQDDPANAVDLLIGQMTRLVTNSRCTTVHLFGYGSPDLVEPVLRAAADGFADAGLEVIDLVRVTSDRYFSLRSPGPDEGVPFEVGSNILAAYAIAAGQVAFPDRDSLARTIEAVDGPEQQAMTRATIAAAERLNMLIATDGTAAAIRAGKHAVTEAFDRYAAGGRLDDNEMGWLTVQLINPEVREHAWLLTDDRSWHEQLWRDTTRRALLDLVAHAAALLAFTAWRRGDGVLANLAARRALDADPGNRLATLIDQVLAAGLSPATLIWPPDQPPADDTPDTSDLPDRAEPS</sequence>
<proteinExistence type="predicted"/>